<feature type="domain" description="Periplasmic binding protein" evidence="11">
    <location>
        <begin position="40"/>
        <end position="319"/>
    </location>
</feature>
<dbReference type="PANTHER" id="PTHR30036:SF2">
    <property type="entry name" value="D-GALACTOSE_METHYL-GALACTOSIDE BINDING PERIPLASMIC PROTEIN MGLB"/>
    <property type="match status" value="1"/>
</dbReference>
<evidence type="ECO:0000256" key="3">
    <source>
        <dbReference type="ARBA" id="ARBA00022597"/>
    </source>
</evidence>
<sequence>MKKTTKILTIAMVAVIVFGILINFNISVKAFVVDQKPVKVAVFLYKFGDEYIDSVRQNLEKIQKNNEGKVEFTFYDGKNDQSIQNDDINSVIKDSIDLLLVNPIDTKVTQDVVNKAKENNIPVIFFNREPISVDAIKSYGKACFIGTDAKEAGIFQGKILIDAWNANKSIIDKNKDNIMQYVILKGENNNIEANDRTKYSVSTINDAGIKTEQIALVVCDWDKELAKNATESLFLRYGNKIEVIIANNDAMAEGAVLALQEDGYNNGDIKKTIPIVGVDATKEAQELIKRGFMTGSVLQDSSEMAEALYTVGMNLVNNKSPIDSTNYKFDETGVAIRIPYKDFNMNS</sequence>
<evidence type="ECO:0000256" key="8">
    <source>
        <dbReference type="ARBA" id="ARBA00034323"/>
    </source>
</evidence>
<reference evidence="12 13" key="1">
    <citation type="submission" date="2016-05" db="EMBL/GenBank/DDBJ databases">
        <title>Microbial solvent formation.</title>
        <authorList>
            <person name="Poehlein A."/>
            <person name="Montoya Solano J.D."/>
            <person name="Flitsch S."/>
            <person name="Krabben P."/>
            <person name="Duerre P."/>
            <person name="Daniel R."/>
        </authorList>
    </citation>
    <scope>NUCLEOTIDE SEQUENCE [LARGE SCALE GENOMIC DNA]</scope>
    <source>
        <strain evidence="12 13">L1-8</strain>
    </source>
</reference>
<dbReference type="GO" id="GO:0030246">
    <property type="term" value="F:carbohydrate binding"/>
    <property type="evidence" value="ECO:0007669"/>
    <property type="project" value="InterPro"/>
</dbReference>
<keyword evidence="6" id="KW-0574">Periplasm</keyword>
<evidence type="ECO:0000259" key="11">
    <source>
        <dbReference type="Pfam" id="PF13407"/>
    </source>
</evidence>
<dbReference type="RefSeq" id="WP_077863930.1">
    <property type="nucleotide sequence ID" value="NZ_LZYZ01000001.1"/>
</dbReference>
<organism evidence="12 13">
    <name type="scientific">Clostridium saccharobutylicum</name>
    <dbReference type="NCBI Taxonomy" id="169679"/>
    <lineage>
        <taxon>Bacteria</taxon>
        <taxon>Bacillati</taxon>
        <taxon>Bacillota</taxon>
        <taxon>Clostridia</taxon>
        <taxon>Eubacteriales</taxon>
        <taxon>Clostridiaceae</taxon>
        <taxon>Clostridium</taxon>
    </lineage>
</organism>
<evidence type="ECO:0000256" key="10">
    <source>
        <dbReference type="SAM" id="Phobius"/>
    </source>
</evidence>
<evidence type="ECO:0000313" key="12">
    <source>
        <dbReference type="EMBL" id="OOM16189.1"/>
    </source>
</evidence>
<accession>A0A1S8NIA2</accession>
<dbReference type="InterPro" id="IPR028082">
    <property type="entry name" value="Peripla_BP_I"/>
</dbReference>
<keyword evidence="7" id="KW-0106">Calcium</keyword>
<dbReference type="CDD" id="cd01539">
    <property type="entry name" value="PBP1_GGBP"/>
    <property type="match status" value="1"/>
</dbReference>
<dbReference type="Pfam" id="PF13407">
    <property type="entry name" value="Peripla_BP_4"/>
    <property type="match status" value="1"/>
</dbReference>
<dbReference type="SUPFAM" id="SSF53822">
    <property type="entry name" value="Periplasmic binding protein-like I"/>
    <property type="match status" value="1"/>
</dbReference>
<evidence type="ECO:0000256" key="6">
    <source>
        <dbReference type="ARBA" id="ARBA00022764"/>
    </source>
</evidence>
<comment type="subunit">
    <text evidence="8">The ABC transporter complex is composed of one ATP-binding protein (MglA), two transmembrane proteins (MglC) and a solute-binding protein (MglB).</text>
</comment>
<dbReference type="PANTHER" id="PTHR30036">
    <property type="entry name" value="D-XYLOSE-BINDING PERIPLASMIC PROTEIN"/>
    <property type="match status" value="1"/>
</dbReference>
<proteinExistence type="predicted"/>
<comment type="caution">
    <text evidence="12">The sequence shown here is derived from an EMBL/GenBank/DDBJ whole genome shotgun (WGS) entry which is preliminary data.</text>
</comment>
<protein>
    <recommendedName>
        <fullName evidence="9">D-galactose/methyl-galactoside binding periplasmic protein MglB</fullName>
    </recommendedName>
</protein>
<evidence type="ECO:0000256" key="9">
    <source>
        <dbReference type="ARBA" id="ARBA00034344"/>
    </source>
</evidence>
<dbReference type="Gene3D" id="3.40.50.2300">
    <property type="match status" value="2"/>
</dbReference>
<dbReference type="InterPro" id="IPR050555">
    <property type="entry name" value="Bact_Solute-Bind_Prot2"/>
</dbReference>
<feature type="transmembrane region" description="Helical" evidence="10">
    <location>
        <begin position="7"/>
        <end position="26"/>
    </location>
</feature>
<dbReference type="EMBL" id="LZYZ01000001">
    <property type="protein sequence ID" value="OOM16189.1"/>
    <property type="molecule type" value="Genomic_DNA"/>
</dbReference>
<evidence type="ECO:0000256" key="7">
    <source>
        <dbReference type="ARBA" id="ARBA00022837"/>
    </source>
</evidence>
<evidence type="ECO:0000313" key="13">
    <source>
        <dbReference type="Proteomes" id="UP000191154"/>
    </source>
</evidence>
<evidence type="ECO:0000256" key="4">
    <source>
        <dbReference type="ARBA" id="ARBA00022723"/>
    </source>
</evidence>
<keyword evidence="10" id="KW-0812">Transmembrane</keyword>
<keyword evidence="4" id="KW-0479">Metal-binding</keyword>
<keyword evidence="3" id="KW-0762">Sugar transport</keyword>
<keyword evidence="5" id="KW-0732">Signal</keyword>
<keyword evidence="10" id="KW-1133">Transmembrane helix</keyword>
<evidence type="ECO:0000256" key="2">
    <source>
        <dbReference type="ARBA" id="ARBA00022448"/>
    </source>
</evidence>
<dbReference type="InterPro" id="IPR025997">
    <property type="entry name" value="SBP_2_dom"/>
</dbReference>
<dbReference type="GO" id="GO:0046872">
    <property type="term" value="F:metal ion binding"/>
    <property type="evidence" value="ECO:0007669"/>
    <property type="project" value="UniProtKB-KW"/>
</dbReference>
<gene>
    <name evidence="12" type="primary">mglB_7</name>
    <name evidence="12" type="ORF">CLOSAC_04600</name>
</gene>
<dbReference type="InterPro" id="IPR044085">
    <property type="entry name" value="MglB-like_PBP1"/>
</dbReference>
<keyword evidence="2" id="KW-0813">Transport</keyword>
<evidence type="ECO:0000256" key="5">
    <source>
        <dbReference type="ARBA" id="ARBA00022729"/>
    </source>
</evidence>
<dbReference type="GO" id="GO:0030288">
    <property type="term" value="C:outer membrane-bounded periplasmic space"/>
    <property type="evidence" value="ECO:0007669"/>
    <property type="project" value="TreeGrafter"/>
</dbReference>
<comment type="subcellular location">
    <subcellularLocation>
        <location evidence="1">Cell envelope</location>
    </subcellularLocation>
</comment>
<keyword evidence="10" id="KW-0472">Membrane</keyword>
<evidence type="ECO:0000256" key="1">
    <source>
        <dbReference type="ARBA" id="ARBA00004196"/>
    </source>
</evidence>
<name>A0A1S8NIA2_CLOSA</name>
<dbReference type="AlphaFoldDB" id="A0A1S8NIA2"/>
<dbReference type="Proteomes" id="UP000191154">
    <property type="component" value="Unassembled WGS sequence"/>
</dbReference>